<sequence>MEDIALLKLKTPVNLTEHIQPICLPDNCVEPSLTVATYIAGWGQVEKGLTSSTTPDMMTTKGMKRVKKEEMGVRKMKKQKSRLRKYGYLCKQCRHGH</sequence>
<protein>
    <recommendedName>
        <fullName evidence="2">Peptidase S1 domain-containing protein</fullName>
    </recommendedName>
</protein>
<dbReference type="GO" id="GO:0006508">
    <property type="term" value="P:proteolysis"/>
    <property type="evidence" value="ECO:0007669"/>
    <property type="project" value="InterPro"/>
</dbReference>
<dbReference type="GO" id="GO:0004252">
    <property type="term" value="F:serine-type endopeptidase activity"/>
    <property type="evidence" value="ECO:0007669"/>
    <property type="project" value="InterPro"/>
</dbReference>
<feature type="domain" description="Peptidase S1" evidence="2">
    <location>
        <begin position="2"/>
        <end position="66"/>
    </location>
</feature>
<keyword evidence="1" id="KW-1015">Disulfide bond</keyword>
<dbReference type="InterPro" id="IPR001254">
    <property type="entry name" value="Trypsin_dom"/>
</dbReference>
<dbReference type="Pfam" id="PF00089">
    <property type="entry name" value="Trypsin"/>
    <property type="match status" value="1"/>
</dbReference>
<organism evidence="3">
    <name type="scientific">Ixodes ricinus</name>
    <name type="common">Common tick</name>
    <name type="synonym">Acarus ricinus</name>
    <dbReference type="NCBI Taxonomy" id="34613"/>
    <lineage>
        <taxon>Eukaryota</taxon>
        <taxon>Metazoa</taxon>
        <taxon>Ecdysozoa</taxon>
        <taxon>Arthropoda</taxon>
        <taxon>Chelicerata</taxon>
        <taxon>Arachnida</taxon>
        <taxon>Acari</taxon>
        <taxon>Parasitiformes</taxon>
        <taxon>Ixodida</taxon>
        <taxon>Ixodoidea</taxon>
        <taxon>Ixodidae</taxon>
        <taxon>Ixodinae</taxon>
        <taxon>Ixodes</taxon>
    </lineage>
</organism>
<dbReference type="AlphaFoldDB" id="A0A0K8RJH9"/>
<evidence type="ECO:0000259" key="2">
    <source>
        <dbReference type="Pfam" id="PF00089"/>
    </source>
</evidence>
<reference evidence="3" key="1">
    <citation type="submission" date="2012-12" db="EMBL/GenBank/DDBJ databases">
        <title>Identification and characterization of a phenylalanine ammonia-lyase gene family in Isatis indigotica Fort.</title>
        <authorList>
            <person name="Liu Q."/>
            <person name="Chen J."/>
            <person name="Zhou X."/>
            <person name="Di P."/>
            <person name="Xiao Y."/>
            <person name="Xuan H."/>
            <person name="Zhang L."/>
            <person name="Chen W."/>
        </authorList>
    </citation>
    <scope>NUCLEOTIDE SEQUENCE</scope>
    <source>
        <tissue evidence="3">Salivary gland</tissue>
    </source>
</reference>
<evidence type="ECO:0000256" key="1">
    <source>
        <dbReference type="ARBA" id="ARBA00023157"/>
    </source>
</evidence>
<dbReference type="PANTHER" id="PTHR24252:SF7">
    <property type="entry name" value="HYALIN"/>
    <property type="match status" value="1"/>
</dbReference>
<dbReference type="Gene3D" id="2.40.10.10">
    <property type="entry name" value="Trypsin-like serine proteases"/>
    <property type="match status" value="2"/>
</dbReference>
<dbReference type="InterPro" id="IPR009003">
    <property type="entry name" value="Peptidase_S1_PA"/>
</dbReference>
<accession>A0A0K8RJH9</accession>
<name>A0A0K8RJH9_IXORI</name>
<evidence type="ECO:0000313" key="3">
    <source>
        <dbReference type="EMBL" id="JAA71250.1"/>
    </source>
</evidence>
<dbReference type="SUPFAM" id="SSF50494">
    <property type="entry name" value="Trypsin-like serine proteases"/>
    <property type="match status" value="1"/>
</dbReference>
<proteinExistence type="evidence at transcript level"/>
<dbReference type="EMBL" id="GADI01002558">
    <property type="protein sequence ID" value="JAA71250.1"/>
    <property type="molecule type" value="mRNA"/>
</dbReference>
<dbReference type="PANTHER" id="PTHR24252">
    <property type="entry name" value="ACROSIN-RELATED"/>
    <property type="match status" value="1"/>
</dbReference>
<dbReference type="InterPro" id="IPR043504">
    <property type="entry name" value="Peptidase_S1_PA_chymotrypsin"/>
</dbReference>